<dbReference type="InterPro" id="IPR009506">
    <property type="entry name" value="YjiS-like"/>
</dbReference>
<name>A0A1U7DKK3_9RHOB</name>
<keyword evidence="3" id="KW-1185">Reference proteome</keyword>
<evidence type="ECO:0000313" key="3">
    <source>
        <dbReference type="Proteomes" id="UP000187266"/>
    </source>
</evidence>
<reference evidence="2 3" key="1">
    <citation type="submission" date="2017-01" db="EMBL/GenBank/DDBJ databases">
        <title>Genomic analysis of Xuhuaishuia manganoxidans DY6-4.</title>
        <authorList>
            <person name="Wang X."/>
        </authorList>
    </citation>
    <scope>NUCLEOTIDE SEQUENCE [LARGE SCALE GENOMIC DNA]</scope>
    <source>
        <strain evidence="2 3">DY6-4</strain>
    </source>
</reference>
<proteinExistence type="predicted"/>
<sequence length="68" mass="7521">MAYVEPIRAAAGHPEGTLLERLVAAYNRRAVYTRTVRELNQLSARELADLGIHRSAIRGLAREAAYGN</sequence>
<accession>A0A2M9DC25</accession>
<feature type="domain" description="YjiS-like" evidence="1">
    <location>
        <begin position="22"/>
        <end position="58"/>
    </location>
</feature>
<protein>
    <recommendedName>
        <fullName evidence="1">YjiS-like domain-containing protein</fullName>
    </recommendedName>
</protein>
<dbReference type="OrthoDB" id="8244198at2"/>
<evidence type="ECO:0000313" key="2">
    <source>
        <dbReference type="EMBL" id="APX90547.1"/>
    </source>
</evidence>
<accession>A0A1U7DKK3</accession>
<dbReference type="Proteomes" id="UP000187266">
    <property type="component" value="Chromosome"/>
</dbReference>
<organism evidence="2 3">
    <name type="scientific">Brevirhabdus pacifica</name>
    <dbReference type="NCBI Taxonomy" id="1267768"/>
    <lineage>
        <taxon>Bacteria</taxon>
        <taxon>Pseudomonadati</taxon>
        <taxon>Pseudomonadota</taxon>
        <taxon>Alphaproteobacteria</taxon>
        <taxon>Rhodobacterales</taxon>
        <taxon>Paracoccaceae</taxon>
        <taxon>Brevirhabdus</taxon>
    </lineage>
</organism>
<evidence type="ECO:0000259" key="1">
    <source>
        <dbReference type="Pfam" id="PF06568"/>
    </source>
</evidence>
<dbReference type="Pfam" id="PF06568">
    <property type="entry name" value="YjiS-like"/>
    <property type="match status" value="1"/>
</dbReference>
<dbReference type="EMBL" id="CP019124">
    <property type="protein sequence ID" value="APX90547.1"/>
    <property type="molecule type" value="Genomic_DNA"/>
</dbReference>
<dbReference type="AlphaFoldDB" id="A0A1U7DKK3"/>
<gene>
    <name evidence="2" type="ORF">BV394_13155</name>
</gene>
<dbReference type="RefSeq" id="WP_076980564.1">
    <property type="nucleotide sequence ID" value="NZ_CP019124.1"/>
</dbReference>